<dbReference type="Pfam" id="PF17136">
    <property type="entry name" value="ribosomal_L24"/>
    <property type="match status" value="1"/>
</dbReference>
<dbReference type="CDD" id="cd06089">
    <property type="entry name" value="KOW_RPL26"/>
    <property type="match status" value="1"/>
</dbReference>
<evidence type="ECO:0000313" key="7">
    <source>
        <dbReference type="EMBL" id="OGD23286.1"/>
    </source>
</evidence>
<gene>
    <name evidence="5" type="primary">rplX</name>
    <name evidence="7" type="ORF">A2Z10_00070</name>
</gene>
<dbReference type="Proteomes" id="UP000176639">
    <property type="component" value="Unassembled WGS sequence"/>
</dbReference>
<dbReference type="GO" id="GO:0003735">
    <property type="term" value="F:structural constituent of ribosome"/>
    <property type="evidence" value="ECO:0007669"/>
    <property type="project" value="InterPro"/>
</dbReference>
<evidence type="ECO:0000256" key="1">
    <source>
        <dbReference type="ARBA" id="ARBA00010618"/>
    </source>
</evidence>
<dbReference type="GO" id="GO:0019843">
    <property type="term" value="F:rRNA binding"/>
    <property type="evidence" value="ECO:0007669"/>
    <property type="project" value="UniProtKB-UniRule"/>
</dbReference>
<comment type="subunit">
    <text evidence="5">Part of the 50S ribosomal subunit.</text>
</comment>
<proteinExistence type="inferred from homology"/>
<feature type="domain" description="KOW" evidence="6">
    <location>
        <begin position="2"/>
        <end position="29"/>
    </location>
</feature>
<evidence type="ECO:0000256" key="2">
    <source>
        <dbReference type="ARBA" id="ARBA00022980"/>
    </source>
</evidence>
<evidence type="ECO:0000256" key="4">
    <source>
        <dbReference type="ARBA" id="ARBA00035206"/>
    </source>
</evidence>
<sequence>MKIKKDDNVMITTGKDRGKSGKVLQVLPKEGKVVVQSLNMRKVHARPKKQGEKGQIVSKETPVNVSNVMLVCPKCAKTARVGFSVSKGNKSRVCKKCNATI</sequence>
<comment type="function">
    <text evidence="5">One of the proteins that surrounds the polypeptide exit tunnel on the outside of the subunit.</text>
</comment>
<comment type="function">
    <text evidence="5">One of two assembly initiator proteins, it binds directly to the 5'-end of the 23S rRNA, where it nucleates assembly of the 50S subunit.</text>
</comment>
<keyword evidence="2 5" id="KW-0689">Ribosomal protein</keyword>
<dbReference type="InterPro" id="IPR014722">
    <property type="entry name" value="Rib_uL2_dom2"/>
</dbReference>
<dbReference type="Gene3D" id="2.30.30.30">
    <property type="match status" value="1"/>
</dbReference>
<protein>
    <recommendedName>
        <fullName evidence="4 5">Large ribosomal subunit protein uL24</fullName>
    </recommendedName>
</protein>
<dbReference type="GO" id="GO:0005840">
    <property type="term" value="C:ribosome"/>
    <property type="evidence" value="ECO:0007669"/>
    <property type="project" value="UniProtKB-KW"/>
</dbReference>
<evidence type="ECO:0000256" key="5">
    <source>
        <dbReference type="HAMAP-Rule" id="MF_01326"/>
    </source>
</evidence>
<comment type="similarity">
    <text evidence="1 5">Belongs to the universal ribosomal protein uL24 family.</text>
</comment>
<dbReference type="InterPro" id="IPR005824">
    <property type="entry name" value="KOW"/>
</dbReference>
<keyword evidence="3 5" id="KW-0687">Ribonucleoprotein</keyword>
<dbReference type="InterPro" id="IPR041988">
    <property type="entry name" value="Ribosomal_uL24_KOW"/>
</dbReference>
<evidence type="ECO:0000256" key="3">
    <source>
        <dbReference type="ARBA" id="ARBA00023274"/>
    </source>
</evidence>
<dbReference type="PANTHER" id="PTHR12903">
    <property type="entry name" value="MITOCHONDRIAL RIBOSOMAL PROTEIN L24"/>
    <property type="match status" value="1"/>
</dbReference>
<dbReference type="EMBL" id="MEYI01000046">
    <property type="protein sequence ID" value="OGD23286.1"/>
    <property type="molecule type" value="Genomic_DNA"/>
</dbReference>
<dbReference type="InterPro" id="IPR003256">
    <property type="entry name" value="Ribosomal_uL24"/>
</dbReference>
<dbReference type="NCBIfam" id="TIGR01079">
    <property type="entry name" value="rplX_bact"/>
    <property type="match status" value="1"/>
</dbReference>
<evidence type="ECO:0000259" key="6">
    <source>
        <dbReference type="SMART" id="SM00739"/>
    </source>
</evidence>
<keyword evidence="5" id="KW-0694">RNA-binding</keyword>
<name>A0A1F5AY01_9BACT</name>
<evidence type="ECO:0000313" key="8">
    <source>
        <dbReference type="Proteomes" id="UP000176639"/>
    </source>
</evidence>
<dbReference type="Pfam" id="PF00467">
    <property type="entry name" value="KOW"/>
    <property type="match status" value="1"/>
</dbReference>
<dbReference type="InterPro" id="IPR057264">
    <property type="entry name" value="Ribosomal_uL24_C"/>
</dbReference>
<dbReference type="GO" id="GO:0006412">
    <property type="term" value="P:translation"/>
    <property type="evidence" value="ECO:0007669"/>
    <property type="project" value="UniProtKB-UniRule"/>
</dbReference>
<comment type="caution">
    <text evidence="7">The sequence shown here is derived from an EMBL/GenBank/DDBJ whole genome shotgun (WGS) entry which is preliminary data.</text>
</comment>
<dbReference type="GO" id="GO:1990904">
    <property type="term" value="C:ribonucleoprotein complex"/>
    <property type="evidence" value="ECO:0007669"/>
    <property type="project" value="UniProtKB-KW"/>
</dbReference>
<reference evidence="7 8" key="1">
    <citation type="journal article" date="2016" name="Nat. Commun.">
        <title>Thousands of microbial genomes shed light on interconnected biogeochemical processes in an aquifer system.</title>
        <authorList>
            <person name="Anantharaman K."/>
            <person name="Brown C.T."/>
            <person name="Hug L.A."/>
            <person name="Sharon I."/>
            <person name="Castelle C.J."/>
            <person name="Probst A.J."/>
            <person name="Thomas B.C."/>
            <person name="Singh A."/>
            <person name="Wilkins M.J."/>
            <person name="Karaoz U."/>
            <person name="Brodie E.L."/>
            <person name="Williams K.H."/>
            <person name="Hubbard S.S."/>
            <person name="Banfield J.F."/>
        </authorList>
    </citation>
    <scope>NUCLEOTIDE SEQUENCE [LARGE SCALE GENOMIC DNA]</scope>
</reference>
<dbReference type="SMART" id="SM00739">
    <property type="entry name" value="KOW"/>
    <property type="match status" value="1"/>
</dbReference>
<dbReference type="HAMAP" id="MF_01326_B">
    <property type="entry name" value="Ribosomal_uL24_B"/>
    <property type="match status" value="1"/>
</dbReference>
<dbReference type="SUPFAM" id="SSF50104">
    <property type="entry name" value="Translation proteins SH3-like domain"/>
    <property type="match status" value="1"/>
</dbReference>
<organism evidence="7 8">
    <name type="scientific">Candidatus Azambacteria bacterium RBG_16_47_10</name>
    <dbReference type="NCBI Taxonomy" id="1797292"/>
    <lineage>
        <taxon>Bacteria</taxon>
        <taxon>Candidatus Azamiibacteriota</taxon>
    </lineage>
</organism>
<accession>A0A1F5AY01</accession>
<dbReference type="InterPro" id="IPR008991">
    <property type="entry name" value="Translation_prot_SH3-like_sf"/>
</dbReference>
<keyword evidence="5" id="KW-0699">rRNA-binding</keyword>
<dbReference type="AlphaFoldDB" id="A0A1F5AY01"/>